<proteinExistence type="inferred from homology"/>
<evidence type="ECO:0000256" key="1">
    <source>
        <dbReference type="ARBA" id="ARBA00004123"/>
    </source>
</evidence>
<keyword evidence="6 7" id="KW-0539">Nucleus</keyword>
<dbReference type="InterPro" id="IPR005037">
    <property type="entry name" value="PRP38"/>
</dbReference>
<reference evidence="9" key="1">
    <citation type="submission" date="2021-01" db="EMBL/GenBank/DDBJ databases">
        <authorList>
            <person name="Corre E."/>
            <person name="Pelletier E."/>
            <person name="Niang G."/>
            <person name="Scheremetjew M."/>
            <person name="Finn R."/>
            <person name="Kale V."/>
            <person name="Holt S."/>
            <person name="Cochrane G."/>
            <person name="Meng A."/>
            <person name="Brown T."/>
            <person name="Cohen L."/>
        </authorList>
    </citation>
    <scope>NUCLEOTIDE SEQUENCE</scope>
    <source>
        <strain evidence="9">CCMP3105</strain>
    </source>
</reference>
<evidence type="ECO:0000313" key="9">
    <source>
        <dbReference type="EMBL" id="CAE4662064.1"/>
    </source>
</evidence>
<organism evidence="9">
    <name type="scientific">Alexandrium monilatum</name>
    <dbReference type="NCBI Taxonomy" id="311494"/>
    <lineage>
        <taxon>Eukaryota</taxon>
        <taxon>Sar</taxon>
        <taxon>Alveolata</taxon>
        <taxon>Dinophyceae</taxon>
        <taxon>Gonyaulacales</taxon>
        <taxon>Pyrocystaceae</taxon>
        <taxon>Alexandrium</taxon>
    </lineage>
</organism>
<evidence type="ECO:0000256" key="7">
    <source>
        <dbReference type="RuleBase" id="RU367025"/>
    </source>
</evidence>
<keyword evidence="4 7" id="KW-0747">Spliceosome</keyword>
<name>A0A7S4W8Z7_9DINO</name>
<evidence type="ECO:0000256" key="2">
    <source>
        <dbReference type="ARBA" id="ARBA00006164"/>
    </source>
</evidence>
<feature type="region of interest" description="Disordered" evidence="8">
    <location>
        <begin position="85"/>
        <end position="116"/>
    </location>
</feature>
<comment type="function">
    <text evidence="7">Required for pre-mRNA splicing.</text>
</comment>
<evidence type="ECO:0000256" key="6">
    <source>
        <dbReference type="ARBA" id="ARBA00023242"/>
    </source>
</evidence>
<dbReference type="EMBL" id="HBNR01084456">
    <property type="protein sequence ID" value="CAE4662064.1"/>
    <property type="molecule type" value="Transcribed_RNA"/>
</dbReference>
<dbReference type="GO" id="GO:0005681">
    <property type="term" value="C:spliceosomal complex"/>
    <property type="evidence" value="ECO:0007669"/>
    <property type="project" value="UniProtKB-KW"/>
</dbReference>
<evidence type="ECO:0000256" key="8">
    <source>
        <dbReference type="SAM" id="MobiDB-lite"/>
    </source>
</evidence>
<dbReference type="AlphaFoldDB" id="A0A7S4W8Z7"/>
<accession>A0A7S4W8Z7</accession>
<evidence type="ECO:0000256" key="5">
    <source>
        <dbReference type="ARBA" id="ARBA00023187"/>
    </source>
</evidence>
<keyword evidence="5 7" id="KW-0508">mRNA splicing</keyword>
<dbReference type="PANTHER" id="PTHR23142">
    <property type="entry name" value="PRE-MRNA-SPLICING FACTOR 38A-RELATED"/>
    <property type="match status" value="1"/>
</dbReference>
<sequence length="540" mass="59863">MMAGNPVVQLLAQMQAVENLRAQNAAAAQSLAAQLHNLSAAQKQARELAAQKRAQDIALAAAAASAPSASASTSSSAPIRRALEAAVSGRNSSPSRRTESKPEPPPPAEEEDEVPRCHLHRKMNKACKFCKAHCESQEQKTKKLEERRNAAIEKLRERRSSTLGSSYGPEDKAPLPNLIHFPQVLLERIQKNDFYNVTIANAGMPEVKQLLFSCETCDTESRAHSSLDLEPSAFICSVYRLLNLQLTEGQLQALMNSRSCWIRCAGFMYIRLGVHQDRYWELLSDALMDDEEFVPFPGRGAENMSVGQYVEQLLAKDKYCNLNLPRIPVAQRRTISKRLVLYGQFRRRYAANLEVMERFKEPGTQVEVCTPDGEWSTAETIGTQNFREGKRLTAVNVKLDDGSEQAVSIGMLIVPGKSSSGMQDLTRSRGRSAQELLERYQEQQRDNAVASGKDYCKTSGQHTVRVGGVVFVAGVKRKELEMEHALEDDKAFQEMLSGPSAEHRAKMAAIESKYCARSAPVQAKPEATDNVEGPERLRLG</sequence>
<gene>
    <name evidence="9" type="ORF">AMON00008_LOCUS60489</name>
</gene>
<comment type="subcellular location">
    <subcellularLocation>
        <location evidence="1 7">Nucleus</location>
    </subcellularLocation>
</comment>
<dbReference type="GO" id="GO:0000398">
    <property type="term" value="P:mRNA splicing, via spliceosome"/>
    <property type="evidence" value="ECO:0007669"/>
    <property type="project" value="UniProtKB-UniRule"/>
</dbReference>
<evidence type="ECO:0000256" key="4">
    <source>
        <dbReference type="ARBA" id="ARBA00022728"/>
    </source>
</evidence>
<feature type="region of interest" description="Disordered" evidence="8">
    <location>
        <begin position="517"/>
        <end position="540"/>
    </location>
</feature>
<evidence type="ECO:0000256" key="3">
    <source>
        <dbReference type="ARBA" id="ARBA00022664"/>
    </source>
</evidence>
<dbReference type="Pfam" id="PF03371">
    <property type="entry name" value="PRP38"/>
    <property type="match status" value="1"/>
</dbReference>
<protein>
    <recommendedName>
        <fullName evidence="7">Pre-mRNA-splicing factor 38</fullName>
    </recommendedName>
</protein>
<comment type="similarity">
    <text evidence="2 7">Belongs to the PRP38 family.</text>
</comment>
<keyword evidence="3 7" id="KW-0507">mRNA processing</keyword>